<dbReference type="InterPro" id="IPR013324">
    <property type="entry name" value="RNA_pol_sigma_r3/r4-like"/>
</dbReference>
<dbReference type="EMBL" id="RHQL01000014">
    <property type="protein sequence ID" value="RRV07107.1"/>
    <property type="molecule type" value="Genomic_DNA"/>
</dbReference>
<comment type="caution">
    <text evidence="4">The sequence shown here is derived from an EMBL/GenBank/DDBJ whole genome shotgun (WGS) entry which is preliminary data.</text>
</comment>
<evidence type="ECO:0000259" key="3">
    <source>
        <dbReference type="Pfam" id="PF20239"/>
    </source>
</evidence>
<evidence type="ECO:0000313" key="5">
    <source>
        <dbReference type="Proteomes" id="UP000276506"/>
    </source>
</evidence>
<dbReference type="Gene3D" id="1.10.10.10">
    <property type="entry name" value="Winged helix-like DNA-binding domain superfamily/Winged helix DNA-binding domain"/>
    <property type="match status" value="1"/>
</dbReference>
<evidence type="ECO:0000259" key="2">
    <source>
        <dbReference type="Pfam" id="PF08281"/>
    </source>
</evidence>
<sequence>MPLTGHFTAARVEAVYRSESRRVLATLIRLLGDFDRAEEALHDAFAAALQQWPRDGIPDNPRAWLVSAGRFKAIDALRRRARFDASLRLLAEQLEDAAQAVEVDEMEDDRLRLIFTCCHPALPADGRVALTLREVCDLTTEEIARAFLAPPATIAQRIVRAKAKIRDARLPYRVPERNELPARLESVLRVVYLVFNEGYTASAGAELTRADLCAEAIRLGRLLLELLPSAEVMGLLALMLLHDARRAARTDPAGELVRLDEQDRSLWNRQQIVEGSQLVQLALTRRAFGPYSLQAAIVAVHAEAPSAAQTDWPQIVRLYDVLLQLSPSSVVELNRAVAVAMRDGPEAGLLLVDELLGRGDLQDYHLSHATRADLLRRLARIDEAREAYRSALRLVQLEPERRFLQRQLDELGD</sequence>
<dbReference type="SUPFAM" id="SSF88946">
    <property type="entry name" value="Sigma2 domain of RNA polymerase sigma factors"/>
    <property type="match status" value="1"/>
</dbReference>
<accession>A0A427DTR7</accession>
<dbReference type="GO" id="GO:0003677">
    <property type="term" value="F:DNA binding"/>
    <property type="evidence" value="ECO:0007669"/>
    <property type="project" value="InterPro"/>
</dbReference>
<dbReference type="InterPro" id="IPR013325">
    <property type="entry name" value="RNA_pol_sigma_r2"/>
</dbReference>
<dbReference type="NCBIfam" id="TIGR02937">
    <property type="entry name" value="sigma70-ECF"/>
    <property type="match status" value="1"/>
</dbReference>
<feature type="domain" description="RNA polymerase sigma-70 region 2" evidence="1">
    <location>
        <begin position="16"/>
        <end position="82"/>
    </location>
</feature>
<gene>
    <name evidence="4" type="ORF">EGJ28_19040</name>
</gene>
<dbReference type="InterPro" id="IPR036388">
    <property type="entry name" value="WH-like_DNA-bd_sf"/>
</dbReference>
<dbReference type="InterPro" id="IPR046531">
    <property type="entry name" value="DUF6596"/>
</dbReference>
<dbReference type="Gene3D" id="1.10.1740.10">
    <property type="match status" value="1"/>
</dbReference>
<feature type="domain" description="DUF6596" evidence="3">
    <location>
        <begin position="183"/>
        <end position="282"/>
    </location>
</feature>
<dbReference type="InterPro" id="IPR007627">
    <property type="entry name" value="RNA_pol_sigma70_r2"/>
</dbReference>
<evidence type="ECO:0000313" key="4">
    <source>
        <dbReference type="EMBL" id="RRV07107.1"/>
    </source>
</evidence>
<dbReference type="GO" id="GO:0016987">
    <property type="term" value="F:sigma factor activity"/>
    <property type="evidence" value="ECO:0007669"/>
    <property type="project" value="InterPro"/>
</dbReference>
<organism evidence="4 5">
    <name type="scientific">Stutzerimonas xanthomarina</name>
    <dbReference type="NCBI Taxonomy" id="271420"/>
    <lineage>
        <taxon>Bacteria</taxon>
        <taxon>Pseudomonadati</taxon>
        <taxon>Pseudomonadota</taxon>
        <taxon>Gammaproteobacteria</taxon>
        <taxon>Pseudomonadales</taxon>
        <taxon>Pseudomonadaceae</taxon>
        <taxon>Stutzerimonas</taxon>
    </lineage>
</organism>
<dbReference type="Pfam" id="PF20239">
    <property type="entry name" value="DUF6596"/>
    <property type="match status" value="1"/>
</dbReference>
<dbReference type="InterPro" id="IPR014284">
    <property type="entry name" value="RNA_pol_sigma-70_dom"/>
</dbReference>
<protein>
    <submittedName>
        <fullName evidence="4">RNA polymerase sigma factor</fullName>
    </submittedName>
</protein>
<dbReference type="PANTHER" id="PTHR47756:SF2">
    <property type="entry name" value="BLL6612 PROTEIN"/>
    <property type="match status" value="1"/>
</dbReference>
<dbReference type="AlphaFoldDB" id="A0A427DTR7"/>
<name>A0A427DTR7_9GAMM</name>
<dbReference type="RefSeq" id="WP_125878219.1">
    <property type="nucleotide sequence ID" value="NZ_RHQL01000014.1"/>
</dbReference>
<dbReference type="GO" id="GO:0006352">
    <property type="term" value="P:DNA-templated transcription initiation"/>
    <property type="evidence" value="ECO:0007669"/>
    <property type="project" value="InterPro"/>
</dbReference>
<reference evidence="4 5" key="1">
    <citation type="submission" date="2018-10" db="EMBL/GenBank/DDBJ databases">
        <title>Transmission dynamics of multidrug resistant bacteria on intensive care unit surfaces.</title>
        <authorList>
            <person name="D'Souza A.W."/>
            <person name="Potter R.F."/>
            <person name="Wallace M."/>
            <person name="Shupe A."/>
            <person name="Patel S."/>
            <person name="Sun S."/>
            <person name="Gul D."/>
            <person name="Kwon J.H."/>
            <person name="Andleeb S."/>
            <person name="Burnham C.-A.D."/>
            <person name="Dantas G."/>
        </authorList>
    </citation>
    <scope>NUCLEOTIDE SEQUENCE [LARGE SCALE GENOMIC DNA]</scope>
    <source>
        <strain evidence="4 5">PX_177</strain>
    </source>
</reference>
<dbReference type="Pfam" id="PF08281">
    <property type="entry name" value="Sigma70_r4_2"/>
    <property type="match status" value="1"/>
</dbReference>
<feature type="domain" description="RNA polymerase sigma factor 70 region 4 type 2" evidence="2">
    <location>
        <begin position="114"/>
        <end position="165"/>
    </location>
</feature>
<dbReference type="Proteomes" id="UP000276506">
    <property type="component" value="Unassembled WGS sequence"/>
</dbReference>
<dbReference type="SUPFAM" id="SSF88659">
    <property type="entry name" value="Sigma3 and sigma4 domains of RNA polymerase sigma factors"/>
    <property type="match status" value="1"/>
</dbReference>
<dbReference type="PANTHER" id="PTHR47756">
    <property type="entry name" value="BLL6612 PROTEIN-RELATED"/>
    <property type="match status" value="1"/>
</dbReference>
<evidence type="ECO:0000259" key="1">
    <source>
        <dbReference type="Pfam" id="PF04542"/>
    </source>
</evidence>
<dbReference type="Pfam" id="PF04542">
    <property type="entry name" value="Sigma70_r2"/>
    <property type="match status" value="1"/>
</dbReference>
<dbReference type="InterPro" id="IPR013249">
    <property type="entry name" value="RNA_pol_sigma70_r4_t2"/>
</dbReference>
<proteinExistence type="predicted"/>